<evidence type="ECO:0000259" key="13">
    <source>
        <dbReference type="PROSITE" id="PS51285"/>
    </source>
</evidence>
<evidence type="ECO:0000256" key="1">
    <source>
        <dbReference type="ARBA" id="ARBA00012444"/>
    </source>
</evidence>
<proteinExistence type="inferred from homology"/>
<evidence type="ECO:0000313" key="15">
    <source>
        <dbReference type="Proteomes" id="UP000077115"/>
    </source>
</evidence>
<dbReference type="Proteomes" id="UP000077115">
    <property type="component" value="Unassembled WGS sequence"/>
</dbReference>
<feature type="compositionally biased region" description="Low complexity" evidence="11">
    <location>
        <begin position="33"/>
        <end position="75"/>
    </location>
</feature>
<comment type="catalytic activity">
    <reaction evidence="7">
        <text>L-threonyl-[protein] + ATP = O-phospho-L-threonyl-[protein] + ADP + H(+)</text>
        <dbReference type="Rhea" id="RHEA:46608"/>
        <dbReference type="Rhea" id="RHEA-COMP:11060"/>
        <dbReference type="Rhea" id="RHEA-COMP:11605"/>
        <dbReference type="ChEBI" id="CHEBI:15378"/>
        <dbReference type="ChEBI" id="CHEBI:30013"/>
        <dbReference type="ChEBI" id="CHEBI:30616"/>
        <dbReference type="ChEBI" id="CHEBI:61977"/>
        <dbReference type="ChEBI" id="CHEBI:456216"/>
        <dbReference type="EC" id="2.7.11.11"/>
    </reaction>
</comment>
<comment type="catalytic activity">
    <reaction evidence="8">
        <text>L-seryl-[protein] + ATP = O-phospho-L-seryl-[protein] + ADP + H(+)</text>
        <dbReference type="Rhea" id="RHEA:17989"/>
        <dbReference type="Rhea" id="RHEA-COMP:9863"/>
        <dbReference type="Rhea" id="RHEA-COMP:11604"/>
        <dbReference type="ChEBI" id="CHEBI:15378"/>
        <dbReference type="ChEBI" id="CHEBI:29999"/>
        <dbReference type="ChEBI" id="CHEBI:30616"/>
        <dbReference type="ChEBI" id="CHEBI:83421"/>
        <dbReference type="ChEBI" id="CHEBI:456216"/>
        <dbReference type="EC" id="2.7.11.11"/>
    </reaction>
</comment>
<evidence type="ECO:0000256" key="11">
    <source>
        <dbReference type="SAM" id="MobiDB-lite"/>
    </source>
</evidence>
<evidence type="ECO:0000256" key="10">
    <source>
        <dbReference type="RuleBase" id="RU000304"/>
    </source>
</evidence>
<keyword evidence="5" id="KW-0418">Kinase</keyword>
<accession>A0A177WC73</accession>
<gene>
    <name evidence="14" type="ORF">BDEG_21676</name>
</gene>
<feature type="region of interest" description="Disordered" evidence="11">
    <location>
        <begin position="31"/>
        <end position="96"/>
    </location>
</feature>
<evidence type="ECO:0000256" key="8">
    <source>
        <dbReference type="ARBA" id="ARBA00047454"/>
    </source>
</evidence>
<evidence type="ECO:0000256" key="6">
    <source>
        <dbReference type="ARBA" id="ARBA00022840"/>
    </source>
</evidence>
<evidence type="ECO:0000313" key="14">
    <source>
        <dbReference type="EMBL" id="OAJ37679.1"/>
    </source>
</evidence>
<dbReference type="PROSITE" id="PS51285">
    <property type="entry name" value="AGC_KINASE_CTER"/>
    <property type="match status" value="1"/>
</dbReference>
<evidence type="ECO:0000256" key="3">
    <source>
        <dbReference type="ARBA" id="ARBA00022679"/>
    </source>
</evidence>
<keyword evidence="6 9" id="KW-0067">ATP-binding</keyword>
<dbReference type="InterPro" id="IPR000961">
    <property type="entry name" value="AGC-kinase_C"/>
</dbReference>
<comment type="similarity">
    <text evidence="10">Belongs to the protein kinase superfamily.</text>
</comment>
<evidence type="ECO:0000256" key="4">
    <source>
        <dbReference type="ARBA" id="ARBA00022741"/>
    </source>
</evidence>
<evidence type="ECO:0000259" key="12">
    <source>
        <dbReference type="PROSITE" id="PS50011"/>
    </source>
</evidence>
<dbReference type="PROSITE" id="PS00107">
    <property type="entry name" value="PROTEIN_KINASE_ATP"/>
    <property type="match status" value="1"/>
</dbReference>
<dbReference type="PROSITE" id="PS50011">
    <property type="entry name" value="PROTEIN_KINASE_DOM"/>
    <property type="match status" value="1"/>
</dbReference>
<dbReference type="InterPro" id="IPR011009">
    <property type="entry name" value="Kinase-like_dom_sf"/>
</dbReference>
<name>A0A177WC73_BATDL</name>
<dbReference type="InterPro" id="IPR008271">
    <property type="entry name" value="Ser/Thr_kinase_AS"/>
</dbReference>
<evidence type="ECO:0000256" key="7">
    <source>
        <dbReference type="ARBA" id="ARBA00047292"/>
    </source>
</evidence>
<dbReference type="GO" id="GO:0005634">
    <property type="term" value="C:nucleus"/>
    <property type="evidence" value="ECO:0007669"/>
    <property type="project" value="TreeGrafter"/>
</dbReference>
<protein>
    <recommendedName>
        <fullName evidence="1">cAMP-dependent protein kinase</fullName>
        <ecNumber evidence="1">2.7.11.11</ecNumber>
    </recommendedName>
</protein>
<evidence type="ECO:0000256" key="5">
    <source>
        <dbReference type="ARBA" id="ARBA00022777"/>
    </source>
</evidence>
<dbReference type="eggNOG" id="KOG0616">
    <property type="taxonomic scope" value="Eukaryota"/>
</dbReference>
<dbReference type="SMART" id="SM00220">
    <property type="entry name" value="S_TKc"/>
    <property type="match status" value="1"/>
</dbReference>
<dbReference type="GO" id="GO:0005829">
    <property type="term" value="C:cytosol"/>
    <property type="evidence" value="ECO:0007669"/>
    <property type="project" value="TreeGrafter"/>
</dbReference>
<dbReference type="STRING" id="403673.A0A177WC73"/>
<dbReference type="CDD" id="cd05580">
    <property type="entry name" value="STKc_PKA_like"/>
    <property type="match status" value="1"/>
</dbReference>
<dbReference type="InterPro" id="IPR000719">
    <property type="entry name" value="Prot_kinase_dom"/>
</dbReference>
<dbReference type="OrthoDB" id="63267at2759"/>
<dbReference type="InterPro" id="IPR017441">
    <property type="entry name" value="Protein_kinase_ATP_BS"/>
</dbReference>
<dbReference type="FunFam" id="1.10.510.10:FF:000005">
    <property type="entry name" value="cAMP-dependent protein kinase catalytic subunit alpha"/>
    <property type="match status" value="1"/>
</dbReference>
<dbReference type="Gene3D" id="3.30.200.20">
    <property type="entry name" value="Phosphorylase Kinase, domain 1"/>
    <property type="match status" value="1"/>
</dbReference>
<reference evidence="14 15" key="1">
    <citation type="submission" date="2006-10" db="EMBL/GenBank/DDBJ databases">
        <title>The Genome Sequence of Batrachochytrium dendrobatidis JEL423.</title>
        <authorList>
            <consortium name="The Broad Institute Genome Sequencing Platform"/>
            <person name="Birren B."/>
            <person name="Lander E."/>
            <person name="Galagan J."/>
            <person name="Cuomo C."/>
            <person name="Devon K."/>
            <person name="Jaffe D."/>
            <person name="Butler J."/>
            <person name="Alvarez P."/>
            <person name="Gnerre S."/>
            <person name="Grabherr M."/>
            <person name="Kleber M."/>
            <person name="Mauceli E."/>
            <person name="Brockman W."/>
            <person name="Young S."/>
            <person name="LaButti K."/>
            <person name="Sykes S."/>
            <person name="DeCaprio D."/>
            <person name="Crawford M."/>
            <person name="Koehrsen M."/>
            <person name="Engels R."/>
            <person name="Montgomery P."/>
            <person name="Pearson M."/>
            <person name="Howarth C."/>
            <person name="Larson L."/>
            <person name="White J."/>
            <person name="O'Leary S."/>
            <person name="Kodira C."/>
            <person name="Zeng Q."/>
            <person name="Yandava C."/>
            <person name="Alvarado L."/>
            <person name="Longcore J."/>
            <person name="James T."/>
        </authorList>
    </citation>
    <scope>NUCLEOTIDE SEQUENCE [LARGE SCALE GENOMIC DNA]</scope>
    <source>
        <strain evidence="14 15">JEL423</strain>
    </source>
</reference>
<feature type="domain" description="Protein kinase" evidence="12">
    <location>
        <begin position="190"/>
        <end position="444"/>
    </location>
</feature>
<dbReference type="Pfam" id="PF00069">
    <property type="entry name" value="Pkinase"/>
    <property type="match status" value="1"/>
</dbReference>
<dbReference type="FunFam" id="3.30.200.20:FF:000005">
    <property type="entry name" value="cAMP-dependent protein kinase catalytic subunit"/>
    <property type="match status" value="1"/>
</dbReference>
<reference evidence="14 15" key="2">
    <citation type="submission" date="2016-05" db="EMBL/GenBank/DDBJ databases">
        <title>Lineage-specific infection strategies underlie the spectrum of fungal disease in amphibians.</title>
        <authorList>
            <person name="Cuomo C.A."/>
            <person name="Farrer R.A."/>
            <person name="James T."/>
            <person name="Longcore J."/>
            <person name="Birren B."/>
        </authorList>
    </citation>
    <scope>NUCLEOTIDE SEQUENCE [LARGE SCALE GENOMIC DNA]</scope>
    <source>
        <strain evidence="14 15">JEL423</strain>
    </source>
</reference>
<keyword evidence="3" id="KW-0808">Transferase</keyword>
<dbReference type="SMART" id="SM00133">
    <property type="entry name" value="S_TK_X"/>
    <property type="match status" value="1"/>
</dbReference>
<dbReference type="SUPFAM" id="SSF56112">
    <property type="entry name" value="Protein kinase-like (PK-like)"/>
    <property type="match status" value="1"/>
</dbReference>
<dbReference type="GO" id="GO:0004691">
    <property type="term" value="F:cAMP-dependent protein kinase activity"/>
    <property type="evidence" value="ECO:0007669"/>
    <property type="project" value="UniProtKB-EC"/>
</dbReference>
<dbReference type="AlphaFoldDB" id="A0A177WC73"/>
<dbReference type="PANTHER" id="PTHR24353:SF153">
    <property type="entry name" value="CAMP-DEPENDENT PROTEIN KINASE CATALYTIC SUBUNIT 1"/>
    <property type="match status" value="1"/>
</dbReference>
<keyword evidence="4 9" id="KW-0547">Nucleotide-binding</keyword>
<dbReference type="VEuPathDB" id="FungiDB:BDEG_21676"/>
<dbReference type="EC" id="2.7.11.11" evidence="1"/>
<dbReference type="GO" id="GO:0005952">
    <property type="term" value="C:cAMP-dependent protein kinase complex"/>
    <property type="evidence" value="ECO:0007669"/>
    <property type="project" value="TreeGrafter"/>
</dbReference>
<keyword evidence="2 10" id="KW-0723">Serine/threonine-protein kinase</keyword>
<organism evidence="14 15">
    <name type="scientific">Batrachochytrium dendrobatidis (strain JEL423)</name>
    <dbReference type="NCBI Taxonomy" id="403673"/>
    <lineage>
        <taxon>Eukaryota</taxon>
        <taxon>Fungi</taxon>
        <taxon>Fungi incertae sedis</taxon>
        <taxon>Chytridiomycota</taxon>
        <taxon>Chytridiomycota incertae sedis</taxon>
        <taxon>Chytridiomycetes</taxon>
        <taxon>Rhizophydiales</taxon>
        <taxon>Rhizophydiales incertae sedis</taxon>
        <taxon>Batrachochytrium</taxon>
    </lineage>
</organism>
<dbReference type="EMBL" id="DS022301">
    <property type="protein sequence ID" value="OAJ37679.1"/>
    <property type="molecule type" value="Genomic_DNA"/>
</dbReference>
<feature type="binding site" evidence="9">
    <location>
        <position position="219"/>
    </location>
    <ligand>
        <name>ATP</name>
        <dbReference type="ChEBI" id="CHEBI:30616"/>
    </ligand>
</feature>
<dbReference type="PROSITE" id="PS00108">
    <property type="entry name" value="PROTEIN_KINASE_ST"/>
    <property type="match status" value="1"/>
</dbReference>
<dbReference type="PANTHER" id="PTHR24353">
    <property type="entry name" value="CYCLIC NUCLEOTIDE-DEPENDENT PROTEIN KINASE"/>
    <property type="match status" value="1"/>
</dbReference>
<feature type="domain" description="AGC-kinase C-terminal" evidence="13">
    <location>
        <begin position="445"/>
        <end position="499"/>
    </location>
</feature>
<dbReference type="Gene3D" id="1.10.510.10">
    <property type="entry name" value="Transferase(Phosphotransferase) domain 1"/>
    <property type="match status" value="1"/>
</dbReference>
<dbReference type="GO" id="GO:0005524">
    <property type="term" value="F:ATP binding"/>
    <property type="evidence" value="ECO:0007669"/>
    <property type="project" value="UniProtKB-UniRule"/>
</dbReference>
<evidence type="ECO:0000256" key="9">
    <source>
        <dbReference type="PROSITE-ProRule" id="PRU10141"/>
    </source>
</evidence>
<evidence type="ECO:0000256" key="2">
    <source>
        <dbReference type="ARBA" id="ARBA00022527"/>
    </source>
</evidence>
<sequence length="499" mass="55825">MSQAALTALPVSSDSIAGAIDTTSTVQVLGLKPSQSTPSSTTVSTTPMPDSMSVSTVQQKHLQQQLFQQRQQTMQPKATPPSDGGKVASGPAPGPDVHQAAPIAKPQPVAFTPFAHNIPSVSGPILPFDARSVQVSHPNTLASSHEAHPATAQALQNPMQRPHSTHVNPPLATNLPPPVLFGRKLKIEDLEIRNTLGTGSFGRVHLVKYKASGKHYAMKVLRKTEIIKLRQVEHTLNEKHILEQLNFPFLVQIFGTFQDSNNLYLVLEYVQGGELFSYLRKSGRFSNHVARFYAAQVVMAFDYLHTKDIIYRDLKPENLLIDVFGNIKITDFGFAKFVPDVTWTLCGTPDYLAPEIIQSKGYGRAVDWWALGVLIYEMLAGHPPFYDEDHFKLYEKILQCKLRFPPHFDPMAKDLVKRLLSPDLSKRFGNLKDGVQDIKRHKWFAGVDWEKLKNLEIPAPYIPKVAHEGDTSNFDAYPEDHEPYGVVGNDPYREKFKDF</sequence>